<protein>
    <submittedName>
        <fullName evidence="1">Uncharacterized protein</fullName>
    </submittedName>
</protein>
<accession>A0A2Z7CE97</accession>
<dbReference type="OrthoDB" id="1751168at2759"/>
<keyword evidence="2" id="KW-1185">Reference proteome</keyword>
<proteinExistence type="predicted"/>
<gene>
    <name evidence="1" type="ORF">F511_18330</name>
</gene>
<reference evidence="1 2" key="1">
    <citation type="journal article" date="2015" name="Proc. Natl. Acad. Sci. U.S.A.">
        <title>The resurrection genome of Boea hygrometrica: A blueprint for survival of dehydration.</title>
        <authorList>
            <person name="Xiao L."/>
            <person name="Yang G."/>
            <person name="Zhang L."/>
            <person name="Yang X."/>
            <person name="Zhao S."/>
            <person name="Ji Z."/>
            <person name="Zhou Q."/>
            <person name="Hu M."/>
            <person name="Wang Y."/>
            <person name="Chen M."/>
            <person name="Xu Y."/>
            <person name="Jin H."/>
            <person name="Xiao X."/>
            <person name="Hu G."/>
            <person name="Bao F."/>
            <person name="Hu Y."/>
            <person name="Wan P."/>
            <person name="Li L."/>
            <person name="Deng X."/>
            <person name="Kuang T."/>
            <person name="Xiang C."/>
            <person name="Zhu J.K."/>
            <person name="Oliver M.J."/>
            <person name="He Y."/>
        </authorList>
    </citation>
    <scope>NUCLEOTIDE SEQUENCE [LARGE SCALE GENOMIC DNA]</scope>
    <source>
        <strain evidence="2">cv. XS01</strain>
    </source>
</reference>
<name>A0A2Z7CE97_9LAMI</name>
<sequence>MAAYFFVNGMKVDFESMLAMEHTRMAKMFKCLEDTGLKGFREASSSVYEAVVVEFFTNAKVITGTIVSFIANRKQALKKDVFAEAFGLPIEGLAGFLDIPSKIVAEMRLKFLGTNVPFRAPNKKKDMKMEYRLLHDIVAKTLCAKAGSFDVVKSEKFDLMVAITVGLKVNWAHVLFQILVAMVNTPTKKSQGLRCK</sequence>
<dbReference type="EMBL" id="KQ996347">
    <property type="protein sequence ID" value="KZV45372.1"/>
    <property type="molecule type" value="Genomic_DNA"/>
</dbReference>
<dbReference type="AlphaFoldDB" id="A0A2Z7CE97"/>
<evidence type="ECO:0000313" key="1">
    <source>
        <dbReference type="EMBL" id="KZV45372.1"/>
    </source>
</evidence>
<organism evidence="1 2">
    <name type="scientific">Dorcoceras hygrometricum</name>
    <dbReference type="NCBI Taxonomy" id="472368"/>
    <lineage>
        <taxon>Eukaryota</taxon>
        <taxon>Viridiplantae</taxon>
        <taxon>Streptophyta</taxon>
        <taxon>Embryophyta</taxon>
        <taxon>Tracheophyta</taxon>
        <taxon>Spermatophyta</taxon>
        <taxon>Magnoliopsida</taxon>
        <taxon>eudicotyledons</taxon>
        <taxon>Gunneridae</taxon>
        <taxon>Pentapetalae</taxon>
        <taxon>asterids</taxon>
        <taxon>lamiids</taxon>
        <taxon>Lamiales</taxon>
        <taxon>Gesneriaceae</taxon>
        <taxon>Didymocarpoideae</taxon>
        <taxon>Trichosporeae</taxon>
        <taxon>Loxocarpinae</taxon>
        <taxon>Dorcoceras</taxon>
    </lineage>
</organism>
<dbReference type="Proteomes" id="UP000250235">
    <property type="component" value="Unassembled WGS sequence"/>
</dbReference>
<evidence type="ECO:0000313" key="2">
    <source>
        <dbReference type="Proteomes" id="UP000250235"/>
    </source>
</evidence>